<feature type="transmembrane region" description="Helical" evidence="8">
    <location>
        <begin position="165"/>
        <end position="189"/>
    </location>
</feature>
<sequence>MIADVAVLAAFAFFFSLISARIRSTLLTGPMFFIGFGLLVGPWGLRIIDITVDASGVRILADWTLALVLFTDAADANRSALVRKIGISERMLLLGLPLAMLLGTLLGWVMFGQLGLYQAAIVATCLAATDAALGKECLHDESVPTYMRTGLNVESGLNDGMTVPVLLVLISLSLAAPGVGLAVSDVILIVMREISIGVLVGVATVAIGVLLMQQAARFGWIDPVWNQIPVIALAVCSFAIAQELHGSGYIAAFCGGLMFRQLTKRLSHKMTATATEAGETMALLVWVLFGTVMLDTILPVFEWPMLLYGFLSLTVIRTAAIILSLAGSGETLPAKIYLGWFGPRGLASIVFVVIVTDAGVSGADYIAGVVFCTILMSVFMHGLSTHPFSRVLAKADMLEKQARNQKASEL</sequence>
<accession>A0A2N5XSD5</accession>
<gene>
    <name evidence="10" type="ORF">C0081_08865</name>
</gene>
<feature type="transmembrane region" description="Helical" evidence="8">
    <location>
        <begin position="307"/>
        <end position="326"/>
    </location>
</feature>
<dbReference type="AlphaFoldDB" id="A0A2N5XSD5"/>
<feature type="transmembrane region" description="Helical" evidence="8">
    <location>
        <begin position="338"/>
        <end position="359"/>
    </location>
</feature>
<evidence type="ECO:0000256" key="7">
    <source>
        <dbReference type="ARBA" id="ARBA00023136"/>
    </source>
</evidence>
<dbReference type="PANTHER" id="PTHR32507:SF8">
    <property type="entry name" value="CNH1P"/>
    <property type="match status" value="1"/>
</dbReference>
<keyword evidence="2" id="KW-0813">Transport</keyword>
<dbReference type="PANTHER" id="PTHR32507">
    <property type="entry name" value="NA(+)/H(+) ANTIPORTER 1"/>
    <property type="match status" value="1"/>
</dbReference>
<dbReference type="OrthoDB" id="9810860at2"/>
<evidence type="ECO:0000256" key="2">
    <source>
        <dbReference type="ARBA" id="ARBA00022448"/>
    </source>
</evidence>
<name>A0A2N5XSD5_9HYPH</name>
<feature type="transmembrane region" description="Helical" evidence="8">
    <location>
        <begin position="365"/>
        <end position="384"/>
    </location>
</feature>
<protein>
    <submittedName>
        <fullName evidence="10">Sodium:proton antiporter</fullName>
    </submittedName>
</protein>
<dbReference type="RefSeq" id="WP_101533454.1">
    <property type="nucleotide sequence ID" value="NZ_PKUQ01000016.1"/>
</dbReference>
<evidence type="ECO:0000256" key="4">
    <source>
        <dbReference type="ARBA" id="ARBA00022692"/>
    </source>
</evidence>
<feature type="transmembrane region" description="Helical" evidence="8">
    <location>
        <begin position="30"/>
        <end position="48"/>
    </location>
</feature>
<keyword evidence="3" id="KW-0050">Antiport</keyword>
<keyword evidence="4 8" id="KW-0812">Transmembrane</keyword>
<evidence type="ECO:0000259" key="9">
    <source>
        <dbReference type="Pfam" id="PF00999"/>
    </source>
</evidence>
<feature type="transmembrane region" description="Helical" evidence="8">
    <location>
        <begin position="196"/>
        <end position="216"/>
    </location>
</feature>
<evidence type="ECO:0000256" key="3">
    <source>
        <dbReference type="ARBA" id="ARBA00022449"/>
    </source>
</evidence>
<evidence type="ECO:0000256" key="1">
    <source>
        <dbReference type="ARBA" id="ARBA00004651"/>
    </source>
</evidence>
<dbReference type="GO" id="GO:1902600">
    <property type="term" value="P:proton transmembrane transport"/>
    <property type="evidence" value="ECO:0007669"/>
    <property type="project" value="InterPro"/>
</dbReference>
<feature type="transmembrane region" description="Helical" evidence="8">
    <location>
        <begin position="280"/>
        <end position="301"/>
    </location>
</feature>
<comment type="caution">
    <text evidence="10">The sequence shown here is derived from an EMBL/GenBank/DDBJ whole genome shotgun (WGS) entry which is preliminary data.</text>
</comment>
<dbReference type="EMBL" id="PKUQ01000016">
    <property type="protein sequence ID" value="PLW77436.1"/>
    <property type="molecule type" value="Genomic_DNA"/>
</dbReference>
<feature type="transmembrane region" description="Helical" evidence="8">
    <location>
        <begin position="91"/>
        <end position="111"/>
    </location>
</feature>
<keyword evidence="6" id="KW-0406">Ion transport</keyword>
<evidence type="ECO:0000256" key="6">
    <source>
        <dbReference type="ARBA" id="ARBA00023065"/>
    </source>
</evidence>
<dbReference type="GO" id="GO:0005886">
    <property type="term" value="C:plasma membrane"/>
    <property type="evidence" value="ECO:0007669"/>
    <property type="project" value="UniProtKB-SubCell"/>
</dbReference>
<dbReference type="InterPro" id="IPR006153">
    <property type="entry name" value="Cation/H_exchanger_TM"/>
</dbReference>
<evidence type="ECO:0000313" key="10">
    <source>
        <dbReference type="EMBL" id="PLW77436.1"/>
    </source>
</evidence>
<dbReference type="GO" id="GO:0015297">
    <property type="term" value="F:antiporter activity"/>
    <property type="evidence" value="ECO:0007669"/>
    <property type="project" value="UniProtKB-KW"/>
</dbReference>
<comment type="subcellular location">
    <subcellularLocation>
        <location evidence="1">Cell membrane</location>
        <topology evidence="1">Multi-pass membrane protein</topology>
    </subcellularLocation>
</comment>
<feature type="transmembrane region" description="Helical" evidence="8">
    <location>
        <begin position="228"/>
        <end position="259"/>
    </location>
</feature>
<proteinExistence type="predicted"/>
<evidence type="ECO:0000256" key="8">
    <source>
        <dbReference type="SAM" id="Phobius"/>
    </source>
</evidence>
<evidence type="ECO:0000313" key="11">
    <source>
        <dbReference type="Proteomes" id="UP000234881"/>
    </source>
</evidence>
<keyword evidence="5 8" id="KW-1133">Transmembrane helix</keyword>
<organism evidence="10 11">
    <name type="scientific">Cohaesibacter celericrescens</name>
    <dbReference type="NCBI Taxonomy" id="2067669"/>
    <lineage>
        <taxon>Bacteria</taxon>
        <taxon>Pseudomonadati</taxon>
        <taxon>Pseudomonadota</taxon>
        <taxon>Alphaproteobacteria</taxon>
        <taxon>Hyphomicrobiales</taxon>
        <taxon>Cohaesibacteraceae</taxon>
    </lineage>
</organism>
<evidence type="ECO:0000256" key="5">
    <source>
        <dbReference type="ARBA" id="ARBA00022989"/>
    </source>
</evidence>
<keyword evidence="7 8" id="KW-0472">Membrane</keyword>
<dbReference type="Pfam" id="PF00999">
    <property type="entry name" value="Na_H_Exchanger"/>
    <property type="match status" value="1"/>
</dbReference>
<dbReference type="Proteomes" id="UP000234881">
    <property type="component" value="Unassembled WGS sequence"/>
</dbReference>
<keyword evidence="11" id="KW-1185">Reference proteome</keyword>
<feature type="domain" description="Cation/H+ exchanger transmembrane" evidence="9">
    <location>
        <begin position="11"/>
        <end position="388"/>
    </location>
</feature>
<reference evidence="10 11" key="1">
    <citation type="submission" date="2018-01" db="EMBL/GenBank/DDBJ databases">
        <title>The draft genome sequence of Cohaesibacter sp. H1304.</title>
        <authorList>
            <person name="Wang N.-N."/>
            <person name="Du Z.-J."/>
        </authorList>
    </citation>
    <scope>NUCLEOTIDE SEQUENCE [LARGE SCALE GENOMIC DNA]</scope>
    <source>
        <strain evidence="10 11">H1304</strain>
    </source>
</reference>